<name>A0ACC6NZ73_9BURK</name>
<accession>A0ACC6NZ73</accession>
<dbReference type="EMBL" id="JAWDIE010000003">
    <property type="protein sequence ID" value="MEJ7137261.1"/>
    <property type="molecule type" value="Genomic_DNA"/>
</dbReference>
<gene>
    <name evidence="1" type="ORF">RV045_02305</name>
</gene>
<protein>
    <submittedName>
        <fullName evidence="1">DUF423 domain-containing protein</fullName>
    </submittedName>
</protein>
<evidence type="ECO:0000313" key="1">
    <source>
        <dbReference type="EMBL" id="MEJ7137261.1"/>
    </source>
</evidence>
<comment type="caution">
    <text evidence="1">The sequence shown here is derived from an EMBL/GenBank/DDBJ whole genome shotgun (WGS) entry which is preliminary data.</text>
</comment>
<sequence length="122" mass="12663">MDTVWMRAGALLMALAVAAGAFGAHGLKRILTVDQLAVWQTAVLYHLIHGLGLILVAQGMSHASGPWLVRSAALLLAGTVLFSGSLYAITLTGATWLGPVTPLGGVCLIAGWLCLLRAAWSS</sequence>
<keyword evidence="2" id="KW-1185">Reference proteome</keyword>
<organism evidence="1 2">
    <name type="scientific">Amphibiibacter pelophylacis</name>
    <dbReference type="NCBI Taxonomy" id="1799477"/>
    <lineage>
        <taxon>Bacteria</taxon>
        <taxon>Pseudomonadati</taxon>
        <taxon>Pseudomonadota</taxon>
        <taxon>Betaproteobacteria</taxon>
        <taxon>Burkholderiales</taxon>
        <taxon>Sphaerotilaceae</taxon>
        <taxon>Amphibiibacter</taxon>
    </lineage>
</organism>
<proteinExistence type="predicted"/>
<reference evidence="1" key="1">
    <citation type="submission" date="2023-10" db="EMBL/GenBank/DDBJ databases">
        <title>Amphibacter perezi, gen. nov., sp. nov. a novel taxa of the family Comamonadaceae, class Betaproteobacteria isolated from the skin microbiota of Pelophylax perezi from different populations.</title>
        <authorList>
            <person name="Costa S."/>
            <person name="Proenca D.N."/>
            <person name="Lopes I."/>
            <person name="Morais P.V."/>
        </authorList>
    </citation>
    <scope>NUCLEOTIDE SEQUENCE</scope>
    <source>
        <strain evidence="1">SL12-8</strain>
    </source>
</reference>
<dbReference type="Proteomes" id="UP001364695">
    <property type="component" value="Unassembled WGS sequence"/>
</dbReference>
<evidence type="ECO:0000313" key="2">
    <source>
        <dbReference type="Proteomes" id="UP001364695"/>
    </source>
</evidence>